<name>A0A392TMA6_9FABA</name>
<proteinExistence type="predicted"/>
<feature type="non-terminal residue" evidence="2">
    <location>
        <position position="1"/>
    </location>
</feature>
<sequence length="76" mass="8141">SINHTPTTPDPSTTTSTPQQLQPPPPHHTPHNRNDQKVPVVSIPPKQMKDPNSSTITHTKTCKPAAPPSTAPPITN</sequence>
<evidence type="ECO:0000313" key="3">
    <source>
        <dbReference type="Proteomes" id="UP000265520"/>
    </source>
</evidence>
<accession>A0A392TMA6</accession>
<protein>
    <submittedName>
        <fullName evidence="2">Uncharacterized protein</fullName>
    </submittedName>
</protein>
<evidence type="ECO:0000256" key="1">
    <source>
        <dbReference type="SAM" id="MobiDB-lite"/>
    </source>
</evidence>
<comment type="caution">
    <text evidence="2">The sequence shown here is derived from an EMBL/GenBank/DDBJ whole genome shotgun (WGS) entry which is preliminary data.</text>
</comment>
<dbReference type="AlphaFoldDB" id="A0A392TMA6"/>
<feature type="compositionally biased region" description="Polar residues" evidence="1">
    <location>
        <begin position="50"/>
        <end position="59"/>
    </location>
</feature>
<feature type="compositionally biased region" description="Low complexity" evidence="1">
    <location>
        <begin position="1"/>
        <end position="20"/>
    </location>
</feature>
<dbReference type="EMBL" id="LXQA010596551">
    <property type="protein sequence ID" value="MCI61266.1"/>
    <property type="molecule type" value="Genomic_DNA"/>
</dbReference>
<keyword evidence="3" id="KW-1185">Reference proteome</keyword>
<reference evidence="2 3" key="1">
    <citation type="journal article" date="2018" name="Front. Plant Sci.">
        <title>Red Clover (Trifolium pratense) and Zigzag Clover (T. medium) - A Picture of Genomic Similarities and Differences.</title>
        <authorList>
            <person name="Dluhosova J."/>
            <person name="Istvanek J."/>
            <person name="Nedelnik J."/>
            <person name="Repkova J."/>
        </authorList>
    </citation>
    <scope>NUCLEOTIDE SEQUENCE [LARGE SCALE GENOMIC DNA]</scope>
    <source>
        <strain evidence="3">cv. 10/8</strain>
        <tissue evidence="2">Leaf</tissue>
    </source>
</reference>
<organism evidence="2 3">
    <name type="scientific">Trifolium medium</name>
    <dbReference type="NCBI Taxonomy" id="97028"/>
    <lineage>
        <taxon>Eukaryota</taxon>
        <taxon>Viridiplantae</taxon>
        <taxon>Streptophyta</taxon>
        <taxon>Embryophyta</taxon>
        <taxon>Tracheophyta</taxon>
        <taxon>Spermatophyta</taxon>
        <taxon>Magnoliopsida</taxon>
        <taxon>eudicotyledons</taxon>
        <taxon>Gunneridae</taxon>
        <taxon>Pentapetalae</taxon>
        <taxon>rosids</taxon>
        <taxon>fabids</taxon>
        <taxon>Fabales</taxon>
        <taxon>Fabaceae</taxon>
        <taxon>Papilionoideae</taxon>
        <taxon>50 kb inversion clade</taxon>
        <taxon>NPAAA clade</taxon>
        <taxon>Hologalegina</taxon>
        <taxon>IRL clade</taxon>
        <taxon>Trifolieae</taxon>
        <taxon>Trifolium</taxon>
    </lineage>
</organism>
<evidence type="ECO:0000313" key="2">
    <source>
        <dbReference type="EMBL" id="MCI61266.1"/>
    </source>
</evidence>
<feature type="compositionally biased region" description="Pro residues" evidence="1">
    <location>
        <begin position="65"/>
        <end position="76"/>
    </location>
</feature>
<feature type="region of interest" description="Disordered" evidence="1">
    <location>
        <begin position="1"/>
        <end position="76"/>
    </location>
</feature>
<dbReference type="Proteomes" id="UP000265520">
    <property type="component" value="Unassembled WGS sequence"/>
</dbReference>